<dbReference type="STRING" id="63057.A0A2P5EZC0"/>
<keyword evidence="8" id="KW-1185">Reference proteome</keyword>
<keyword evidence="5" id="KW-0496">Mitochondrion</keyword>
<evidence type="ECO:0000256" key="2">
    <source>
        <dbReference type="ARBA" id="ARBA00010152"/>
    </source>
</evidence>
<comment type="similarity">
    <text evidence="2">Belongs to the mitochondrion-specific ribosomal protein mL41 family.</text>
</comment>
<dbReference type="OrthoDB" id="408933at2759"/>
<evidence type="ECO:0000256" key="1">
    <source>
        <dbReference type="ARBA" id="ARBA00004173"/>
    </source>
</evidence>
<dbReference type="GO" id="GO:0005762">
    <property type="term" value="C:mitochondrial large ribosomal subunit"/>
    <property type="evidence" value="ECO:0007669"/>
    <property type="project" value="InterPro"/>
</dbReference>
<evidence type="ECO:0000313" key="8">
    <source>
        <dbReference type="Proteomes" id="UP000237000"/>
    </source>
</evidence>
<gene>
    <name evidence="7" type="ORF">TorRG33x02_132920</name>
</gene>
<evidence type="ECO:0000256" key="3">
    <source>
        <dbReference type="ARBA" id="ARBA00022946"/>
    </source>
</evidence>
<comment type="subcellular location">
    <subcellularLocation>
        <location evidence="1">Mitochondrion</location>
    </subcellularLocation>
</comment>
<dbReference type="AlphaFoldDB" id="A0A2P5EZC0"/>
<dbReference type="GO" id="GO:0006412">
    <property type="term" value="P:translation"/>
    <property type="evidence" value="ECO:0007669"/>
    <property type="project" value="TreeGrafter"/>
</dbReference>
<dbReference type="GO" id="GO:0003735">
    <property type="term" value="F:structural constituent of ribosome"/>
    <property type="evidence" value="ECO:0007669"/>
    <property type="project" value="InterPro"/>
</dbReference>
<keyword evidence="4 7" id="KW-0689">Ribosomal protein</keyword>
<keyword evidence="6" id="KW-0687">Ribonucleoprotein</keyword>
<comment type="caution">
    <text evidence="7">The sequence shown here is derived from an EMBL/GenBank/DDBJ whole genome shotgun (WGS) entry which is preliminary data.</text>
</comment>
<sequence length="66" mass="7219">MSSKDFRTPISNLGLLSRTVAAGGYVLVNEKLPNYVVPDLTDFKLKPYFSQCPRDIKTAEAGDAAK</sequence>
<dbReference type="Pfam" id="PF09809">
    <property type="entry name" value="MRP-L27"/>
    <property type="match status" value="1"/>
</dbReference>
<dbReference type="InParanoid" id="A0A2P5EZC0"/>
<accession>A0A2P5EZC0</accession>
<reference evidence="8" key="1">
    <citation type="submission" date="2016-06" db="EMBL/GenBank/DDBJ databases">
        <title>Parallel loss of symbiosis genes in relatives of nitrogen-fixing non-legume Parasponia.</title>
        <authorList>
            <person name="Van Velzen R."/>
            <person name="Holmer R."/>
            <person name="Bu F."/>
            <person name="Rutten L."/>
            <person name="Van Zeijl A."/>
            <person name="Liu W."/>
            <person name="Santuari L."/>
            <person name="Cao Q."/>
            <person name="Sharma T."/>
            <person name="Shen D."/>
            <person name="Roswanjaya Y."/>
            <person name="Wardhani T."/>
            <person name="Kalhor M.S."/>
            <person name="Jansen J."/>
            <person name="Van den Hoogen J."/>
            <person name="Gungor B."/>
            <person name="Hartog M."/>
            <person name="Hontelez J."/>
            <person name="Verver J."/>
            <person name="Yang W.-C."/>
            <person name="Schijlen E."/>
            <person name="Repin R."/>
            <person name="Schilthuizen M."/>
            <person name="Schranz E."/>
            <person name="Heidstra R."/>
            <person name="Miyata K."/>
            <person name="Fedorova E."/>
            <person name="Kohlen W."/>
            <person name="Bisseling T."/>
            <person name="Smit S."/>
            <person name="Geurts R."/>
        </authorList>
    </citation>
    <scope>NUCLEOTIDE SEQUENCE [LARGE SCALE GENOMIC DNA]</scope>
    <source>
        <strain evidence="8">cv. RG33-2</strain>
    </source>
</reference>
<keyword evidence="3" id="KW-0809">Transit peptide</keyword>
<evidence type="ECO:0000256" key="4">
    <source>
        <dbReference type="ARBA" id="ARBA00022980"/>
    </source>
</evidence>
<organism evidence="7 8">
    <name type="scientific">Trema orientale</name>
    <name type="common">Charcoal tree</name>
    <name type="synonym">Celtis orientalis</name>
    <dbReference type="NCBI Taxonomy" id="63057"/>
    <lineage>
        <taxon>Eukaryota</taxon>
        <taxon>Viridiplantae</taxon>
        <taxon>Streptophyta</taxon>
        <taxon>Embryophyta</taxon>
        <taxon>Tracheophyta</taxon>
        <taxon>Spermatophyta</taxon>
        <taxon>Magnoliopsida</taxon>
        <taxon>eudicotyledons</taxon>
        <taxon>Gunneridae</taxon>
        <taxon>Pentapetalae</taxon>
        <taxon>rosids</taxon>
        <taxon>fabids</taxon>
        <taxon>Rosales</taxon>
        <taxon>Cannabaceae</taxon>
        <taxon>Trema</taxon>
    </lineage>
</organism>
<evidence type="ECO:0000256" key="6">
    <source>
        <dbReference type="ARBA" id="ARBA00023274"/>
    </source>
</evidence>
<protein>
    <submittedName>
        <fullName evidence="7">Ribosomal protein</fullName>
    </submittedName>
</protein>
<evidence type="ECO:0000256" key="5">
    <source>
        <dbReference type="ARBA" id="ARBA00023128"/>
    </source>
</evidence>
<dbReference type="PANTHER" id="PTHR21338:SF0">
    <property type="entry name" value="LARGE RIBOSOMAL SUBUNIT PROTEIN ML41"/>
    <property type="match status" value="1"/>
</dbReference>
<dbReference type="InterPro" id="IPR019189">
    <property type="entry name" value="Ribosomal_mL41"/>
</dbReference>
<dbReference type="EMBL" id="JXTC01000079">
    <property type="protein sequence ID" value="PON90886.1"/>
    <property type="molecule type" value="Genomic_DNA"/>
</dbReference>
<name>A0A2P5EZC0_TREOI</name>
<dbReference type="Proteomes" id="UP000237000">
    <property type="component" value="Unassembled WGS sequence"/>
</dbReference>
<proteinExistence type="inferred from homology"/>
<dbReference type="PANTHER" id="PTHR21338">
    <property type="entry name" value="MITOCHONDRIAL RIBOSOMAL PROTEIN L41"/>
    <property type="match status" value="1"/>
</dbReference>
<evidence type="ECO:0000313" key="7">
    <source>
        <dbReference type="EMBL" id="PON90886.1"/>
    </source>
</evidence>